<dbReference type="RefSeq" id="WP_184147952.1">
    <property type="nucleotide sequence ID" value="NZ_JACHFM010000001.1"/>
</dbReference>
<evidence type="ECO:0000256" key="1">
    <source>
        <dbReference type="SAM" id="MobiDB-lite"/>
    </source>
</evidence>
<protein>
    <submittedName>
        <fullName evidence="3">Cbb3-type cytochrome oxidase maturation protein</fullName>
    </submittedName>
</protein>
<gene>
    <name evidence="3" type="ORF">HNP73_001526</name>
</gene>
<feature type="transmembrane region" description="Helical" evidence="2">
    <location>
        <begin position="6"/>
        <end position="26"/>
    </location>
</feature>
<dbReference type="PANTHER" id="PTHR41532">
    <property type="entry name" value="FIXS PROTEIN"/>
    <property type="match status" value="1"/>
</dbReference>
<dbReference type="PANTHER" id="PTHR41532:SF1">
    <property type="entry name" value="FIXS PROTEIN"/>
    <property type="match status" value="1"/>
</dbReference>
<sequence>MSALAILIPTSLGLGLFGLVCFVWSLRSNQYQDLEGAAERILLDDEPGAAPTEPRGASVGEMGDPRSPSADEG</sequence>
<evidence type="ECO:0000313" key="4">
    <source>
        <dbReference type="Proteomes" id="UP000549457"/>
    </source>
</evidence>
<name>A0A840SLW9_9RHOB</name>
<evidence type="ECO:0000313" key="3">
    <source>
        <dbReference type="EMBL" id="MBB5221605.1"/>
    </source>
</evidence>
<proteinExistence type="predicted"/>
<keyword evidence="4" id="KW-1185">Reference proteome</keyword>
<dbReference type="AlphaFoldDB" id="A0A840SLW9"/>
<dbReference type="NCBIfam" id="TIGR00847">
    <property type="entry name" value="ccoS"/>
    <property type="match status" value="1"/>
</dbReference>
<keyword evidence="2" id="KW-1133">Transmembrane helix</keyword>
<accession>A0A840SLW9</accession>
<feature type="region of interest" description="Disordered" evidence="1">
    <location>
        <begin position="42"/>
        <end position="73"/>
    </location>
</feature>
<evidence type="ECO:0000256" key="2">
    <source>
        <dbReference type="SAM" id="Phobius"/>
    </source>
</evidence>
<dbReference type="EMBL" id="JACHFM010000001">
    <property type="protein sequence ID" value="MBB5221605.1"/>
    <property type="molecule type" value="Genomic_DNA"/>
</dbReference>
<keyword evidence="2" id="KW-0812">Transmembrane</keyword>
<keyword evidence="2" id="KW-0472">Membrane</keyword>
<dbReference type="InterPro" id="IPR004714">
    <property type="entry name" value="Cyt_oxidase_maturation_cbb3"/>
</dbReference>
<organism evidence="3 4">
    <name type="scientific">Amaricoccus macauensis</name>
    <dbReference type="NCBI Taxonomy" id="57001"/>
    <lineage>
        <taxon>Bacteria</taxon>
        <taxon>Pseudomonadati</taxon>
        <taxon>Pseudomonadota</taxon>
        <taxon>Alphaproteobacteria</taxon>
        <taxon>Rhodobacterales</taxon>
        <taxon>Paracoccaceae</taxon>
        <taxon>Amaricoccus</taxon>
    </lineage>
</organism>
<reference evidence="3 4" key="1">
    <citation type="submission" date="2020-08" db="EMBL/GenBank/DDBJ databases">
        <title>Genomic Encyclopedia of Type Strains, Phase IV (KMG-IV): sequencing the most valuable type-strain genomes for metagenomic binning, comparative biology and taxonomic classification.</title>
        <authorList>
            <person name="Goeker M."/>
        </authorList>
    </citation>
    <scope>NUCLEOTIDE SEQUENCE [LARGE SCALE GENOMIC DNA]</scope>
    <source>
        <strain evidence="3 4">DSM 101730</strain>
    </source>
</reference>
<dbReference type="Proteomes" id="UP000549457">
    <property type="component" value="Unassembled WGS sequence"/>
</dbReference>
<dbReference type="Pfam" id="PF03597">
    <property type="entry name" value="FixS"/>
    <property type="match status" value="1"/>
</dbReference>
<comment type="caution">
    <text evidence="3">The sequence shown here is derived from an EMBL/GenBank/DDBJ whole genome shotgun (WGS) entry which is preliminary data.</text>
</comment>